<dbReference type="Proteomes" id="UP000179807">
    <property type="component" value="Unassembled WGS sequence"/>
</dbReference>
<dbReference type="EMBL" id="MLAK01000782">
    <property type="protein sequence ID" value="OHT04783.1"/>
    <property type="molecule type" value="Genomic_DNA"/>
</dbReference>
<evidence type="ECO:0000313" key="3">
    <source>
        <dbReference type="Proteomes" id="UP000179807"/>
    </source>
</evidence>
<dbReference type="InterPro" id="IPR029071">
    <property type="entry name" value="Ubiquitin-like_domsf"/>
</dbReference>
<dbReference type="InterPro" id="IPR000626">
    <property type="entry name" value="Ubiquitin-like_dom"/>
</dbReference>
<dbReference type="GO" id="GO:0006511">
    <property type="term" value="P:ubiquitin-dependent protein catabolic process"/>
    <property type="evidence" value="ECO:0007669"/>
    <property type="project" value="TreeGrafter"/>
</dbReference>
<proteinExistence type="predicted"/>
<feature type="domain" description="Ubiquitin-like" evidence="1">
    <location>
        <begin position="634"/>
        <end position="708"/>
    </location>
</feature>
<feature type="domain" description="Ubiquitin-like" evidence="1">
    <location>
        <begin position="160"/>
        <end position="228"/>
    </location>
</feature>
<feature type="domain" description="Ubiquitin-like" evidence="1">
    <location>
        <begin position="457"/>
        <end position="525"/>
    </location>
</feature>
<accession>A0A1J4K038</accession>
<gene>
    <name evidence="2" type="ORF">TRFO_06238</name>
</gene>
<evidence type="ECO:0000313" key="2">
    <source>
        <dbReference type="EMBL" id="OHT04783.1"/>
    </source>
</evidence>
<dbReference type="PANTHER" id="PTHR10677:SF3">
    <property type="entry name" value="FI07626P-RELATED"/>
    <property type="match status" value="1"/>
</dbReference>
<dbReference type="RefSeq" id="XP_068357919.1">
    <property type="nucleotide sequence ID" value="XM_068492972.1"/>
</dbReference>
<dbReference type="Gene3D" id="3.10.20.90">
    <property type="entry name" value="Phosphatidylinositol 3-kinase Catalytic Subunit, Chain A, domain 1"/>
    <property type="match status" value="5"/>
</dbReference>
<keyword evidence="3" id="KW-1185">Reference proteome</keyword>
<dbReference type="GeneID" id="94827676"/>
<dbReference type="CDD" id="cd17039">
    <property type="entry name" value="Ubl_ubiquitin_like"/>
    <property type="match status" value="1"/>
</dbReference>
<comment type="caution">
    <text evidence="2">The sequence shown here is derived from an EMBL/GenBank/DDBJ whole genome shotgun (WGS) entry which is preliminary data.</text>
</comment>
<reference evidence="2" key="1">
    <citation type="submission" date="2016-10" db="EMBL/GenBank/DDBJ databases">
        <authorList>
            <person name="Benchimol M."/>
            <person name="Almeida L.G."/>
            <person name="Vasconcelos A.T."/>
            <person name="Perreira-Neves A."/>
            <person name="Rosa I.A."/>
            <person name="Tasca T."/>
            <person name="Bogo M.R."/>
            <person name="de Souza W."/>
        </authorList>
    </citation>
    <scope>NUCLEOTIDE SEQUENCE [LARGE SCALE GENOMIC DNA]</scope>
    <source>
        <strain evidence="2">K</strain>
    </source>
</reference>
<organism evidence="2 3">
    <name type="scientific">Tritrichomonas foetus</name>
    <dbReference type="NCBI Taxonomy" id="1144522"/>
    <lineage>
        <taxon>Eukaryota</taxon>
        <taxon>Metamonada</taxon>
        <taxon>Parabasalia</taxon>
        <taxon>Tritrichomonadida</taxon>
        <taxon>Tritrichomonadidae</taxon>
        <taxon>Tritrichomonas</taxon>
    </lineage>
</organism>
<dbReference type="GO" id="GO:0005829">
    <property type="term" value="C:cytosol"/>
    <property type="evidence" value="ECO:0007669"/>
    <property type="project" value="TreeGrafter"/>
</dbReference>
<dbReference type="AlphaFoldDB" id="A0A1J4K038"/>
<dbReference type="PROSITE" id="PS50053">
    <property type="entry name" value="UBIQUITIN_2"/>
    <property type="match status" value="4"/>
</dbReference>
<dbReference type="GO" id="GO:0031593">
    <property type="term" value="F:polyubiquitin modification-dependent protein binding"/>
    <property type="evidence" value="ECO:0007669"/>
    <property type="project" value="TreeGrafter"/>
</dbReference>
<dbReference type="InterPro" id="IPR015496">
    <property type="entry name" value="Ubiquilin"/>
</dbReference>
<protein>
    <recommendedName>
        <fullName evidence="1">Ubiquitin-like domain-containing protein</fullName>
    </recommendedName>
</protein>
<dbReference type="VEuPathDB" id="TrichDB:TRFO_06238"/>
<feature type="domain" description="Ubiquitin-like" evidence="1">
    <location>
        <begin position="1"/>
        <end position="68"/>
    </location>
</feature>
<dbReference type="SUPFAM" id="SSF54236">
    <property type="entry name" value="Ubiquitin-like"/>
    <property type="match status" value="6"/>
</dbReference>
<dbReference type="Pfam" id="PF00240">
    <property type="entry name" value="ubiquitin"/>
    <property type="match status" value="2"/>
</dbReference>
<sequence length="708" mass="78768">MRIFVFQSTNSKIVDPVSITVSESCTIAQVKEVISSCTQIDRSDLILSYENEILDDQSTLADAQIPKGKFAKLKVSVKPPTKFVFINLLNGKGKRIKIEKTLTVKKAKLLLAKGNKTEPKYISLVEPNINADDDELLKDLKVNSEGVIDFEILPAEPKILQLEIQTSNGKIAKTRCKETATISKAKEILARSLKIPVERVALYYDHELLNDYEIVGDIEMVPGGKFFLEVIPVKSPSKKLTIKIADGKIAQSRFSDTATVGKMKEVLADTFNTSTKNISFIVDDPQANNDNSLIKDLNLAKGNVLYTEVNPIRQVTIKLSDGKMVKGSFNDAATIGKVKEVLASTFGAQPEDFKVAGFEELDNNSLLKDVHSKGTIHVDVDPLRKLTFKTSDGRIANTRFKSTATVKKAKDILAKVLNTSSDLLSFDLPESVDDETLIRDLDILFDTIYVNVKPEVKTLSFRTDDGKVAKARYAPKATIGKAKEMLAESLNTTPDKLNVHIDGEIVDDEQVLGDINLPSGKVLELSKTIGSMIESDSEEEEDEEIGVPIEEPEFQTLKIVTSTGNVARSRFKSNVTAKKVKEVMANILETTPECISLSFENQALEDDILVRDLHIQNDQYIFCQKTPKKRNAIQNLCLQLEDGTKVKSKFRANTNVRKVKEVLSSMMKVPTSRLILSYKGNLLQDSMLISNLNITDDRFIFVQRRNVE</sequence>
<dbReference type="PANTHER" id="PTHR10677">
    <property type="entry name" value="UBIQUILIN"/>
    <property type="match status" value="1"/>
</dbReference>
<name>A0A1J4K038_9EUKA</name>
<evidence type="ECO:0000259" key="1">
    <source>
        <dbReference type="PROSITE" id="PS50053"/>
    </source>
</evidence>
<dbReference type="SMART" id="SM00213">
    <property type="entry name" value="UBQ"/>
    <property type="match status" value="8"/>
</dbReference>